<evidence type="ECO:0000256" key="4">
    <source>
        <dbReference type="SAM" id="SignalP"/>
    </source>
</evidence>
<accession>D0BMS2</accession>
<gene>
    <name evidence="6" type="ORF">HMPREF0446_01257</name>
</gene>
<keyword evidence="7" id="KW-1185">Reference proteome</keyword>
<dbReference type="eggNOG" id="COG0747">
    <property type="taxonomic scope" value="Bacteria"/>
</dbReference>
<evidence type="ECO:0000313" key="6">
    <source>
        <dbReference type="EMBL" id="EEW92776.1"/>
    </source>
</evidence>
<reference evidence="6" key="1">
    <citation type="submission" date="2009-09" db="EMBL/GenBank/DDBJ databases">
        <authorList>
            <consortium name="The Broad Institute Genome Sequencing Platform"/>
            <person name="Ward D."/>
            <person name="Feldgarden M."/>
            <person name="Earl A."/>
            <person name="Young S.K."/>
            <person name="Zeng Q."/>
            <person name="Koehrsen M."/>
            <person name="Alvarado L."/>
            <person name="Berlin A."/>
            <person name="Bochicchio J."/>
            <person name="Borenstein D."/>
            <person name="Chapman S.B."/>
            <person name="Chen Z."/>
            <person name="Engels R."/>
            <person name="Freedman E."/>
            <person name="Gellesch M."/>
            <person name="Goldberg J."/>
            <person name="Griggs A."/>
            <person name="Gujja S."/>
            <person name="Heilman E."/>
            <person name="Heiman D."/>
            <person name="Hepburn T."/>
            <person name="Howarth C."/>
            <person name="Jen D."/>
            <person name="Larson L."/>
            <person name="Lewis B."/>
            <person name="Mehta T."/>
            <person name="Park D."/>
            <person name="Pearson M."/>
            <person name="Roberts A."/>
            <person name="Saif S."/>
            <person name="Shea T."/>
            <person name="Shenoy N."/>
            <person name="Sisk P."/>
            <person name="Stolte C."/>
            <person name="Sykes S."/>
            <person name="Thomson T."/>
            <person name="Walk T."/>
            <person name="White J."/>
            <person name="Yandava C."/>
            <person name="Sibley C.D."/>
            <person name="Field T.R."/>
            <person name="Grinwis M."/>
            <person name="Eshaghurshan C.S."/>
            <person name="Surette M.G."/>
            <person name="Haas B."/>
            <person name="Nusbaum C."/>
            <person name="Birren B."/>
        </authorList>
    </citation>
    <scope>NUCLEOTIDE SEQUENCE [LARGE SCALE GENOMIC DNA]</scope>
    <source>
        <strain evidence="6">ATCC 700633</strain>
    </source>
</reference>
<evidence type="ECO:0000256" key="1">
    <source>
        <dbReference type="ARBA" id="ARBA00005695"/>
    </source>
</evidence>
<reference evidence="6" key="2">
    <citation type="submission" date="2011-10" db="EMBL/GenBank/DDBJ databases">
        <title>The Genome Sequence of Granulicatella elegans ATCC 700633.</title>
        <authorList>
            <consortium name="The Broad Institute Genome Sequencing Platform"/>
            <consortium name="The Broad Institute Genome Sequencing Center for Infectious Disease"/>
            <person name="Earl A."/>
            <person name="Ward D."/>
            <person name="Feldgarden M."/>
            <person name="Gevers D."/>
            <person name="Sibley C.D."/>
            <person name="Field T.R."/>
            <person name="Grinwis M."/>
            <person name="Eshaghurshan C.S."/>
            <person name="Surette M.G."/>
            <person name="Young S.K."/>
            <person name="Zeng Q."/>
            <person name="Gargeya S."/>
            <person name="Fitzgerald M."/>
            <person name="Haas B."/>
            <person name="Abouelleil A."/>
            <person name="Alvarado L."/>
            <person name="Arachchi H.M."/>
            <person name="Berlin A."/>
            <person name="Brown A."/>
            <person name="Chapman S.B."/>
            <person name="Chen Z."/>
            <person name="Dunbar C."/>
            <person name="Freedman E."/>
            <person name="Gearin G."/>
            <person name="Goldberg J."/>
            <person name="Griggs A."/>
            <person name="Gujja S."/>
            <person name="Heiman D."/>
            <person name="Howarth C."/>
            <person name="Larson L."/>
            <person name="Lui A."/>
            <person name="MacDonald P.J.P."/>
            <person name="Montmayeur A."/>
            <person name="Murphy C."/>
            <person name="Neiman D."/>
            <person name="Pearson M."/>
            <person name="Priest M."/>
            <person name="Roberts A."/>
            <person name="Saif S."/>
            <person name="Shea T."/>
            <person name="Shenoy N."/>
            <person name="Sisk P."/>
            <person name="Stolte C."/>
            <person name="Sykes S."/>
            <person name="Wortman J."/>
            <person name="Nusbaum C."/>
            <person name="Birren B."/>
        </authorList>
    </citation>
    <scope>NUCLEOTIDE SEQUENCE [LARGE SCALE GENOMIC DNA]</scope>
    <source>
        <strain evidence="6">ATCC 700633</strain>
    </source>
</reference>
<evidence type="ECO:0000313" key="7">
    <source>
        <dbReference type="Proteomes" id="UP000002939"/>
    </source>
</evidence>
<dbReference type="RefSeq" id="WP_006703535.1">
    <property type="nucleotide sequence ID" value="NZ_KI391971.1"/>
</dbReference>
<dbReference type="STRING" id="626369.HMPREF0446_01257"/>
<comment type="similarity">
    <text evidence="1">Belongs to the bacterial solute-binding protein 5 family.</text>
</comment>
<dbReference type="SUPFAM" id="SSF53850">
    <property type="entry name" value="Periplasmic binding protein-like II"/>
    <property type="match status" value="1"/>
</dbReference>
<keyword evidence="2" id="KW-0813">Transport</keyword>
<dbReference type="HOGENOM" id="CLU_017028_8_0_9"/>
<dbReference type="InterPro" id="IPR000914">
    <property type="entry name" value="SBP_5_dom"/>
</dbReference>
<dbReference type="Pfam" id="PF00496">
    <property type="entry name" value="SBP_bac_5"/>
    <property type="match status" value="1"/>
</dbReference>
<protein>
    <recommendedName>
        <fullName evidence="5">Solute-binding protein family 5 domain-containing protein</fullName>
    </recommendedName>
</protein>
<feature type="signal peptide" evidence="4">
    <location>
        <begin position="1"/>
        <end position="20"/>
    </location>
</feature>
<evidence type="ECO:0000256" key="2">
    <source>
        <dbReference type="ARBA" id="ARBA00022448"/>
    </source>
</evidence>
<proteinExistence type="inferred from homology"/>
<dbReference type="GO" id="GO:1904680">
    <property type="term" value="F:peptide transmembrane transporter activity"/>
    <property type="evidence" value="ECO:0007669"/>
    <property type="project" value="TreeGrafter"/>
</dbReference>
<feature type="domain" description="Solute-binding protein family 5" evidence="5">
    <location>
        <begin position="109"/>
        <end position="502"/>
    </location>
</feature>
<dbReference type="Proteomes" id="UP000002939">
    <property type="component" value="Unassembled WGS sequence"/>
</dbReference>
<dbReference type="PANTHER" id="PTHR30290:SF9">
    <property type="entry name" value="OLIGOPEPTIDE-BINDING PROTEIN APPA"/>
    <property type="match status" value="1"/>
</dbReference>
<dbReference type="InterPro" id="IPR030678">
    <property type="entry name" value="Peptide/Ni-bd"/>
</dbReference>
<dbReference type="OrthoDB" id="9796817at2"/>
<dbReference type="GO" id="GO:0042597">
    <property type="term" value="C:periplasmic space"/>
    <property type="evidence" value="ECO:0007669"/>
    <property type="project" value="UniProtKB-ARBA"/>
</dbReference>
<comment type="caution">
    <text evidence="6">The sequence shown here is derived from an EMBL/GenBank/DDBJ whole genome shotgun (WGS) entry which is preliminary data.</text>
</comment>
<feature type="chain" id="PRO_5038507010" description="Solute-binding protein family 5 domain-containing protein" evidence="4">
    <location>
        <begin position="21"/>
        <end position="595"/>
    </location>
</feature>
<name>D0BMS2_9LACT</name>
<dbReference type="Gene3D" id="3.40.190.10">
    <property type="entry name" value="Periplasmic binding protein-like II"/>
    <property type="match status" value="1"/>
</dbReference>
<dbReference type="PIRSF" id="PIRSF002741">
    <property type="entry name" value="MppA"/>
    <property type="match status" value="1"/>
</dbReference>
<dbReference type="Gene3D" id="3.10.105.10">
    <property type="entry name" value="Dipeptide-binding Protein, Domain 3"/>
    <property type="match status" value="1"/>
</dbReference>
<keyword evidence="3 4" id="KW-0732">Signal</keyword>
<sequence length="595" mass="66237">MNNKKLYTGFLSITAALALAACGNKQQSSSSVQAPVEDGFKTEVVNEGTPISGGTLNVAQVSNSPFKGLFNPVLYIDSGDGAVVDMAYSSLFEYDANQKIDNSRGMADYKLDIENKTFTVHLKKSDYKWSDGQPLNIDDYIFTYEVISRKDYEGVRFSEDFLNVEGVEEFHEGKASSISGLEKIDDQTVKIHLKEVYPALELGGQAINALVIPKHIFKDMSYQDMITSDYSRTTVVGSGPFVIKNIVPGESVSFEKNPYYYKGQPKIDVKLDVVSSEQIVSELKAGHYDYVSGMPSDQYETFKDLDNISLLGLMTNSISYTGFNVGHFDAAKGEHVIDPSKKMNDVALRKAVAYAIDNDTIGKDTYHGLSVRANTLLSPFFKGVYVGKDVVPGFEYNPEKAKEILKEAGYKDVDGDGLVEDKEGKPLVINFLAAKGSETAEAVLQQYMTWWKEVGLNVQLLNGRTLDFQTYAEKLQKYADDFDMWTGGFTIGYNPSPDGLYGPKAAFNFGHFVEPKHTALLERISSNETFDENVKKQLFLEWQQYVQENPFAIPRFNTFELTAVNKRVKKVNITPDKGTGWEEIELVADKGVASK</sequence>
<evidence type="ECO:0000259" key="5">
    <source>
        <dbReference type="Pfam" id="PF00496"/>
    </source>
</evidence>
<dbReference type="InterPro" id="IPR039424">
    <property type="entry name" value="SBP_5"/>
</dbReference>
<dbReference type="EMBL" id="ACRF02000005">
    <property type="protein sequence ID" value="EEW92776.1"/>
    <property type="molecule type" value="Genomic_DNA"/>
</dbReference>
<evidence type="ECO:0000256" key="3">
    <source>
        <dbReference type="ARBA" id="ARBA00022729"/>
    </source>
</evidence>
<dbReference type="GO" id="GO:0015833">
    <property type="term" value="P:peptide transport"/>
    <property type="evidence" value="ECO:0007669"/>
    <property type="project" value="TreeGrafter"/>
</dbReference>
<dbReference type="PROSITE" id="PS51257">
    <property type="entry name" value="PROKAR_LIPOPROTEIN"/>
    <property type="match status" value="1"/>
</dbReference>
<dbReference type="AlphaFoldDB" id="D0BMS2"/>
<organism evidence="6 7">
    <name type="scientific">Granulicatella elegans ATCC 700633</name>
    <dbReference type="NCBI Taxonomy" id="626369"/>
    <lineage>
        <taxon>Bacteria</taxon>
        <taxon>Bacillati</taxon>
        <taxon>Bacillota</taxon>
        <taxon>Bacilli</taxon>
        <taxon>Lactobacillales</taxon>
        <taxon>Carnobacteriaceae</taxon>
        <taxon>Granulicatella</taxon>
    </lineage>
</organism>
<dbReference type="CDD" id="cd08510">
    <property type="entry name" value="PBP2_Lactococcal_OppA_like"/>
    <property type="match status" value="1"/>
</dbReference>
<dbReference type="GO" id="GO:0043190">
    <property type="term" value="C:ATP-binding cassette (ABC) transporter complex"/>
    <property type="evidence" value="ECO:0007669"/>
    <property type="project" value="InterPro"/>
</dbReference>
<dbReference type="PANTHER" id="PTHR30290">
    <property type="entry name" value="PERIPLASMIC BINDING COMPONENT OF ABC TRANSPORTER"/>
    <property type="match status" value="1"/>
</dbReference>